<dbReference type="KEGG" id="hfl:PUV54_01305"/>
<gene>
    <name evidence="2" type="ORF">PUV54_01305</name>
</gene>
<dbReference type="SUPFAM" id="SSF53790">
    <property type="entry name" value="Tetrapyrrole methylase"/>
    <property type="match status" value="1"/>
</dbReference>
<dbReference type="InterPro" id="IPR035996">
    <property type="entry name" value="4pyrrol_Methylase_sf"/>
</dbReference>
<dbReference type="AlphaFoldDB" id="A0AAE9ZBS2"/>
<dbReference type="GO" id="GO:0032259">
    <property type="term" value="P:methylation"/>
    <property type="evidence" value="ECO:0007669"/>
    <property type="project" value="UniProtKB-KW"/>
</dbReference>
<keyword evidence="2" id="KW-0489">Methyltransferase</keyword>
<dbReference type="Pfam" id="PF00590">
    <property type="entry name" value="TP_methylase"/>
    <property type="match status" value="1"/>
</dbReference>
<dbReference type="Proteomes" id="UP001214043">
    <property type="component" value="Chromosome"/>
</dbReference>
<evidence type="ECO:0000313" key="2">
    <source>
        <dbReference type="EMBL" id="WDI31823.1"/>
    </source>
</evidence>
<organism evidence="2 3">
    <name type="scientific">Hyphococcus flavus</name>
    <dbReference type="NCBI Taxonomy" id="1866326"/>
    <lineage>
        <taxon>Bacteria</taxon>
        <taxon>Pseudomonadati</taxon>
        <taxon>Pseudomonadota</taxon>
        <taxon>Alphaproteobacteria</taxon>
        <taxon>Parvularculales</taxon>
        <taxon>Parvularculaceae</taxon>
        <taxon>Hyphococcus</taxon>
    </lineage>
</organism>
<dbReference type="CDD" id="cd19916">
    <property type="entry name" value="OphMA_like"/>
    <property type="match status" value="1"/>
</dbReference>
<dbReference type="Gene3D" id="3.40.1010.10">
    <property type="entry name" value="Cobalt-precorrin-4 Transmethylase, Domain 1"/>
    <property type="match status" value="1"/>
</dbReference>
<dbReference type="InterPro" id="IPR000878">
    <property type="entry name" value="4pyrrol_Mease"/>
</dbReference>
<sequence>MAKNSEPSFAVVGLGMTYLAHVTQEALDQIKKADVVYYGTAESDSAKMIQKLNPNAKMLEYIPGKQRQDSYNSWVDAAIADLRKGLNVCMVSYGHPGVCCFAPHEIVRRARAEGFSAKMYPAISALDSLFADLGADPRHGMQCYRAPDFVDKCYALDSRASLILLQICHIGHSGVGENKQKLEGLELLSRRLSETYGGEHVVTVYEASLYSEVSPKIEPVPLKRLKEANVSGVSTLFVPGIGGHEN</sequence>
<evidence type="ECO:0000259" key="1">
    <source>
        <dbReference type="Pfam" id="PF00590"/>
    </source>
</evidence>
<reference evidence="2" key="1">
    <citation type="submission" date="2023-02" db="EMBL/GenBank/DDBJ databases">
        <title>Genome sequence of Hyphococcus flavus.</title>
        <authorList>
            <person name="Rong J.-C."/>
            <person name="Zhao Q."/>
            <person name="Yi M."/>
            <person name="Wu J.-Y."/>
        </authorList>
    </citation>
    <scope>NUCLEOTIDE SEQUENCE</scope>
    <source>
        <strain evidence="2">MCCC 1K03223</strain>
    </source>
</reference>
<keyword evidence="2" id="KW-0808">Transferase</keyword>
<dbReference type="InterPro" id="IPR014777">
    <property type="entry name" value="4pyrrole_Mease_sub1"/>
</dbReference>
<proteinExistence type="predicted"/>
<protein>
    <submittedName>
        <fullName evidence="2">SAM-dependent methyltransferase</fullName>
    </submittedName>
</protein>
<dbReference type="EMBL" id="CP118166">
    <property type="protein sequence ID" value="WDI31823.1"/>
    <property type="molecule type" value="Genomic_DNA"/>
</dbReference>
<keyword evidence="3" id="KW-1185">Reference proteome</keyword>
<dbReference type="GO" id="GO:0008168">
    <property type="term" value="F:methyltransferase activity"/>
    <property type="evidence" value="ECO:0007669"/>
    <property type="project" value="UniProtKB-KW"/>
</dbReference>
<feature type="domain" description="Tetrapyrrole methylase" evidence="1">
    <location>
        <begin position="9"/>
        <end position="208"/>
    </location>
</feature>
<accession>A0AAE9ZBS2</accession>
<name>A0AAE9ZBS2_9PROT</name>
<dbReference type="RefSeq" id="WP_274493710.1">
    <property type="nucleotide sequence ID" value="NZ_CP118166.1"/>
</dbReference>
<evidence type="ECO:0000313" key="3">
    <source>
        <dbReference type="Proteomes" id="UP001214043"/>
    </source>
</evidence>